<sequence>MHELSDPVRKAVAKGQVDAIISQNTDHIARSAMRVLRAYYEGKPIVESQERIRMDILLADNIY</sequence>
<dbReference type="AlphaFoldDB" id="A0A2Z2NR69"/>
<dbReference type="EMBL" id="CP018632">
    <property type="protein sequence ID" value="ASJ73986.1"/>
    <property type="molecule type" value="Genomic_DNA"/>
</dbReference>
<evidence type="ECO:0000313" key="2">
    <source>
        <dbReference type="Proteomes" id="UP000250079"/>
    </source>
</evidence>
<dbReference type="SUPFAM" id="SSF53822">
    <property type="entry name" value="Periplasmic binding protein-like I"/>
    <property type="match status" value="1"/>
</dbReference>
<dbReference type="Proteomes" id="UP000250079">
    <property type="component" value="Chromosome"/>
</dbReference>
<gene>
    <name evidence="1" type="ORF">IMCC3135_19535</name>
</gene>
<dbReference type="InterPro" id="IPR028082">
    <property type="entry name" value="Peripla_BP_I"/>
</dbReference>
<evidence type="ECO:0000313" key="1">
    <source>
        <dbReference type="EMBL" id="ASJ73986.1"/>
    </source>
</evidence>
<protein>
    <recommendedName>
        <fullName evidence="3">Periplasmic binding protein domain-containing protein</fullName>
    </recommendedName>
</protein>
<reference evidence="1 2" key="1">
    <citation type="submission" date="2016-12" db="EMBL/GenBank/DDBJ databases">
        <authorList>
            <person name="Song W.-J."/>
            <person name="Kurnit D.M."/>
        </authorList>
    </citation>
    <scope>NUCLEOTIDE SEQUENCE [LARGE SCALE GENOMIC DNA]</scope>
    <source>
        <strain evidence="1 2">IMCC3135</strain>
    </source>
</reference>
<evidence type="ECO:0008006" key="3">
    <source>
        <dbReference type="Google" id="ProtNLM"/>
    </source>
</evidence>
<accession>A0A2Z2NR69</accession>
<dbReference type="Gene3D" id="3.40.50.2300">
    <property type="match status" value="2"/>
</dbReference>
<dbReference type="KEGG" id="gai:IMCC3135_19535"/>
<keyword evidence="2" id="KW-1185">Reference proteome</keyword>
<name>A0A2Z2NR69_9GAMM</name>
<proteinExistence type="predicted"/>
<organism evidence="1 2">
    <name type="scientific">Granulosicoccus antarcticus IMCC3135</name>
    <dbReference type="NCBI Taxonomy" id="1192854"/>
    <lineage>
        <taxon>Bacteria</taxon>
        <taxon>Pseudomonadati</taxon>
        <taxon>Pseudomonadota</taxon>
        <taxon>Gammaproteobacteria</taxon>
        <taxon>Chromatiales</taxon>
        <taxon>Granulosicoccaceae</taxon>
        <taxon>Granulosicoccus</taxon>
    </lineage>
</organism>